<proteinExistence type="predicted"/>
<organism evidence="1 2">
    <name type="scientific">Jeotgalibacillus soli</name>
    <dbReference type="NCBI Taxonomy" id="889306"/>
    <lineage>
        <taxon>Bacteria</taxon>
        <taxon>Bacillati</taxon>
        <taxon>Bacillota</taxon>
        <taxon>Bacilli</taxon>
        <taxon>Bacillales</taxon>
        <taxon>Caryophanaceae</taxon>
        <taxon>Jeotgalibacillus</taxon>
    </lineage>
</organism>
<dbReference type="AlphaFoldDB" id="A0A0C2VLU5"/>
<dbReference type="EMBL" id="JXRP01000018">
    <property type="protein sequence ID" value="KIL44978.1"/>
    <property type="molecule type" value="Genomic_DNA"/>
</dbReference>
<dbReference type="PATRIC" id="fig|889306.3.peg.2536"/>
<evidence type="ECO:0008006" key="3">
    <source>
        <dbReference type="Google" id="ProtNLM"/>
    </source>
</evidence>
<comment type="caution">
    <text evidence="1">The sequence shown here is derived from an EMBL/GenBank/DDBJ whole genome shotgun (WGS) entry which is preliminary data.</text>
</comment>
<reference evidence="1 2" key="1">
    <citation type="submission" date="2015-01" db="EMBL/GenBank/DDBJ databases">
        <title>Genome sequencing of Jeotgalibacillus soli.</title>
        <authorList>
            <person name="Goh K.M."/>
            <person name="Chan K.-G."/>
            <person name="Yaakop A.S."/>
            <person name="Ee R."/>
            <person name="Gan H.M."/>
            <person name="Chan C.S."/>
        </authorList>
    </citation>
    <scope>NUCLEOTIDE SEQUENCE [LARGE SCALE GENOMIC DNA]</scope>
    <source>
        <strain evidence="1 2">P9</strain>
    </source>
</reference>
<sequence length="54" mass="6690">MKYGWIYGLHFLILMNWDQFIDFCLKLPIENIRVLLDRLHDSLRYFLKSNEKND</sequence>
<dbReference type="Proteomes" id="UP000031938">
    <property type="component" value="Unassembled WGS sequence"/>
</dbReference>
<evidence type="ECO:0000313" key="2">
    <source>
        <dbReference type="Proteomes" id="UP000031938"/>
    </source>
</evidence>
<name>A0A0C2VLU5_9BACL</name>
<accession>A0A0C2VLU5</accession>
<protein>
    <recommendedName>
        <fullName evidence="3">Transcriptional regulator</fullName>
    </recommendedName>
</protein>
<dbReference type="STRING" id="889306.KP78_25220"/>
<evidence type="ECO:0000313" key="1">
    <source>
        <dbReference type="EMBL" id="KIL44978.1"/>
    </source>
</evidence>
<keyword evidence="2" id="KW-1185">Reference proteome</keyword>
<gene>
    <name evidence="1" type="ORF">KP78_25220</name>
</gene>